<dbReference type="PANTHER" id="PTHR11070">
    <property type="entry name" value="UVRD / RECB / PCRA DNA HELICASE FAMILY MEMBER"/>
    <property type="match status" value="1"/>
</dbReference>
<feature type="domain" description="UvrD-like helicase ATP-binding" evidence="11">
    <location>
        <begin position="370"/>
        <end position="657"/>
    </location>
</feature>
<dbReference type="AlphaFoldDB" id="A0A5C3EXC8"/>
<keyword evidence="1 9" id="KW-0547">Nucleotide-binding</keyword>
<dbReference type="Pfam" id="PF00580">
    <property type="entry name" value="UvrD-helicase"/>
    <property type="match status" value="1"/>
</dbReference>
<protein>
    <recommendedName>
        <fullName evidence="7">DNA 3'-5' helicase</fullName>
        <ecNumber evidence="7">5.6.2.4</ecNumber>
    </recommendedName>
</protein>
<keyword evidence="3 9" id="KW-0347">Helicase</keyword>
<evidence type="ECO:0000313" key="13">
    <source>
        <dbReference type="Proteomes" id="UP000323386"/>
    </source>
</evidence>
<feature type="region of interest" description="Disordered" evidence="10">
    <location>
        <begin position="1"/>
        <end position="114"/>
    </location>
</feature>
<dbReference type="InterPro" id="IPR027417">
    <property type="entry name" value="P-loop_NTPase"/>
</dbReference>
<dbReference type="SUPFAM" id="SSF52540">
    <property type="entry name" value="P-loop containing nucleoside triphosphate hydrolases"/>
    <property type="match status" value="1"/>
</dbReference>
<dbReference type="InterPro" id="IPR000212">
    <property type="entry name" value="DNA_helicase_UvrD/REP"/>
</dbReference>
<evidence type="ECO:0000313" key="12">
    <source>
        <dbReference type="EMBL" id="SPO35829.1"/>
    </source>
</evidence>
<evidence type="ECO:0000256" key="8">
    <source>
        <dbReference type="ARBA" id="ARBA00048988"/>
    </source>
</evidence>
<dbReference type="EC" id="5.6.2.4" evidence="7"/>
<reference evidence="12 13" key="1">
    <citation type="submission" date="2018-03" db="EMBL/GenBank/DDBJ databases">
        <authorList>
            <person name="Guldener U."/>
        </authorList>
    </citation>
    <scope>NUCLEOTIDE SEQUENCE [LARGE SCALE GENOMIC DNA]</scope>
    <source>
        <strain evidence="12 13">DAOM196992</strain>
    </source>
</reference>
<dbReference type="OrthoDB" id="1470711at2759"/>
<keyword evidence="5" id="KW-0413">Isomerase</keyword>
<sequence>MSIRSPPTVISLLSSPSPPYGRPSDAEPSANASATTSSSTTNTAPRRPVNFLAAPPQPPPPRSALKRPRSPTIPTSAPSKLQKSKDDSAAPRFQPRLSTNSWQRSRSHQVVGLSDDPPQRRTILGLFPRELVFVILAHLSFGDIRSLLKADRRLRPFVHLRSFAVFRKQLAHFQYHERRFNELVKRKGDAVYQSQSQADSGADPFGEPMPSIEGASIAGSSSGSSGGPEQAGKEVESAFLEAYIEALQALGKERPPWSPSELVAIVGRSFPGPRLGARLQQFVTDLLLGEVQASQAFEVVDGPTAVELLCLIRLFCGLLRISRGFAKEGTTQSEASQTAHYIDADCRDAVRGFFQPRHRRLSGGGAFQLTDEQSRFVNRDVRVGDLIKVQAFAGTGKTRSLVAYATARPHQRFLYIAFNTHAAADARYRFPSNVDCRTMHSVCLAQFQPAQNQKLASIKPKDVVSLFEQELPRGQKTVRPSSMLDSSTQQQDPKLTDTAVASYVLRTLNQFMYSDDRTFDVAKHVPKQMQRETDLPPGRVLRLAERLWEAVRKGKTEQGRPVHCPHDAYVKMLQLTPPSPPSAFFAKYDVLLLDEAQDLSAAQVSILLRARRTCGILVVGDAHQKIYGFRGGTARAFNDQLYAPTATFQLTQSFRFGDSVAKVASKILGLKAPAPWQARPDRPWLSGVKGDGDRVYVLRAAHSPDAGSGPTGTMAAAVAAATTQPLHGQAAAAAAAAAAGMSGQAQATRAPQQVLRHTKIFRSNKCLVETALVYGVLLEEPHRIYLKTSQKLSQSSVVALLRDGYILYNGRGGPMSSGSILREFSGWKELVQRVEAEDQGGDGMLALVASLEDLFRCDDFLDRLDSLKSRFSATEKDASIVLTTCHQSKGLEWDRVVVADDFRPSYLAGKGRLQVDSLWLQDEVNLMYVAITRAKRELIVSGAIREWLAAIDGLCMLKAERMDGLTCLACGKEGQMGVVRVFRLGEHDFVLRPSGGGGGRDADGEIGPNAAPRRPDGMVAADDGDDDSDSDDRGPAPPYKKAVGCFACLDAHRMELDEDVVQFLDLYRQTQHKAATAAAAAERASSSRAGEQTTSRTASTSSSNGGGGTTGATTRAITAIPPPAAPAQATTIVDRTKVPLLVHPQRQANWDRIQVETVNTVLRWCCLERYPGLLPDPYRLDDPRADRGGRE</sequence>
<evidence type="ECO:0000256" key="4">
    <source>
        <dbReference type="ARBA" id="ARBA00022840"/>
    </source>
</evidence>
<organism evidence="12 13">
    <name type="scientific">Pseudozyma flocculosa</name>
    <dbReference type="NCBI Taxonomy" id="84751"/>
    <lineage>
        <taxon>Eukaryota</taxon>
        <taxon>Fungi</taxon>
        <taxon>Dikarya</taxon>
        <taxon>Basidiomycota</taxon>
        <taxon>Ustilaginomycotina</taxon>
        <taxon>Ustilaginomycetes</taxon>
        <taxon>Ustilaginales</taxon>
        <taxon>Ustilaginaceae</taxon>
        <taxon>Pseudozyma</taxon>
    </lineage>
</organism>
<name>A0A5C3EXC8_9BASI</name>
<dbReference type="PANTHER" id="PTHR11070:SF30">
    <property type="entry name" value="F-BOX DNA HELICASE 1"/>
    <property type="match status" value="1"/>
</dbReference>
<dbReference type="GO" id="GO:0016787">
    <property type="term" value="F:hydrolase activity"/>
    <property type="evidence" value="ECO:0007669"/>
    <property type="project" value="UniProtKB-UniRule"/>
</dbReference>
<gene>
    <name evidence="12" type="ORF">PSFLO_01300</name>
</gene>
<keyword evidence="2 9" id="KW-0378">Hydrolase</keyword>
<feature type="region of interest" description="Disordered" evidence="10">
    <location>
        <begin position="993"/>
        <end position="1037"/>
    </location>
</feature>
<accession>A0A5C3EXC8</accession>
<dbReference type="PROSITE" id="PS51198">
    <property type="entry name" value="UVRD_HELICASE_ATP_BIND"/>
    <property type="match status" value="1"/>
</dbReference>
<keyword evidence="4 9" id="KW-0067">ATP-binding</keyword>
<dbReference type="GO" id="GO:0005524">
    <property type="term" value="F:ATP binding"/>
    <property type="evidence" value="ECO:0007669"/>
    <property type="project" value="UniProtKB-UniRule"/>
</dbReference>
<feature type="region of interest" description="Disordered" evidence="10">
    <location>
        <begin position="191"/>
        <end position="231"/>
    </location>
</feature>
<feature type="compositionally biased region" description="Polar residues" evidence="10">
    <location>
        <begin position="478"/>
        <end position="493"/>
    </location>
</feature>
<dbReference type="EMBL" id="OOIP01000003">
    <property type="protein sequence ID" value="SPO35829.1"/>
    <property type="molecule type" value="Genomic_DNA"/>
</dbReference>
<evidence type="ECO:0000256" key="5">
    <source>
        <dbReference type="ARBA" id="ARBA00023235"/>
    </source>
</evidence>
<dbReference type="InterPro" id="IPR014016">
    <property type="entry name" value="UvrD-like_ATP-bd"/>
</dbReference>
<evidence type="ECO:0000256" key="1">
    <source>
        <dbReference type="ARBA" id="ARBA00022741"/>
    </source>
</evidence>
<comment type="catalytic activity">
    <reaction evidence="8">
        <text>ATP + H2O = ADP + phosphate + H(+)</text>
        <dbReference type="Rhea" id="RHEA:13065"/>
        <dbReference type="ChEBI" id="CHEBI:15377"/>
        <dbReference type="ChEBI" id="CHEBI:15378"/>
        <dbReference type="ChEBI" id="CHEBI:30616"/>
        <dbReference type="ChEBI" id="CHEBI:43474"/>
        <dbReference type="ChEBI" id="CHEBI:456216"/>
        <dbReference type="EC" id="5.6.2.4"/>
    </reaction>
</comment>
<proteinExistence type="predicted"/>
<dbReference type="GO" id="GO:0031297">
    <property type="term" value="P:replication fork processing"/>
    <property type="evidence" value="ECO:0007669"/>
    <property type="project" value="TreeGrafter"/>
</dbReference>
<evidence type="ECO:0000259" key="11">
    <source>
        <dbReference type="PROSITE" id="PS51198"/>
    </source>
</evidence>
<comment type="catalytic activity">
    <reaction evidence="6">
        <text>Couples ATP hydrolysis with the unwinding of duplex DNA by translocating in the 3'-5' direction.</text>
        <dbReference type="EC" id="5.6.2.4"/>
    </reaction>
</comment>
<dbReference type="Gene3D" id="3.40.50.300">
    <property type="entry name" value="P-loop containing nucleotide triphosphate hydrolases"/>
    <property type="match status" value="2"/>
</dbReference>
<dbReference type="GO" id="GO:0043138">
    <property type="term" value="F:3'-5' DNA helicase activity"/>
    <property type="evidence" value="ECO:0007669"/>
    <property type="project" value="UniProtKB-EC"/>
</dbReference>
<dbReference type="Pfam" id="PF13361">
    <property type="entry name" value="UvrD_C"/>
    <property type="match status" value="1"/>
</dbReference>
<dbReference type="Proteomes" id="UP000323386">
    <property type="component" value="Unassembled WGS sequence"/>
</dbReference>
<evidence type="ECO:0000256" key="6">
    <source>
        <dbReference type="ARBA" id="ARBA00034617"/>
    </source>
</evidence>
<evidence type="ECO:0000256" key="3">
    <source>
        <dbReference type="ARBA" id="ARBA00022806"/>
    </source>
</evidence>
<keyword evidence="13" id="KW-1185">Reference proteome</keyword>
<dbReference type="GO" id="GO:0000724">
    <property type="term" value="P:double-strand break repair via homologous recombination"/>
    <property type="evidence" value="ECO:0007669"/>
    <property type="project" value="TreeGrafter"/>
</dbReference>
<dbReference type="GO" id="GO:0003677">
    <property type="term" value="F:DNA binding"/>
    <property type="evidence" value="ECO:0007669"/>
    <property type="project" value="InterPro"/>
</dbReference>
<dbReference type="GO" id="GO:0005634">
    <property type="term" value="C:nucleus"/>
    <property type="evidence" value="ECO:0007669"/>
    <property type="project" value="TreeGrafter"/>
</dbReference>
<evidence type="ECO:0000256" key="7">
    <source>
        <dbReference type="ARBA" id="ARBA00034808"/>
    </source>
</evidence>
<feature type="compositionally biased region" description="Polar residues" evidence="10">
    <location>
        <begin position="72"/>
        <end position="81"/>
    </location>
</feature>
<feature type="compositionally biased region" description="Low complexity" evidence="10">
    <location>
        <begin position="1078"/>
        <end position="1103"/>
    </location>
</feature>
<feature type="binding site" evidence="9">
    <location>
        <begin position="391"/>
        <end position="398"/>
    </location>
    <ligand>
        <name>ATP</name>
        <dbReference type="ChEBI" id="CHEBI:30616"/>
    </ligand>
</feature>
<feature type="compositionally biased region" description="Low complexity" evidence="10">
    <location>
        <begin position="29"/>
        <end position="44"/>
    </location>
</feature>
<dbReference type="InterPro" id="IPR014017">
    <property type="entry name" value="DNA_helicase_UvrD-like_C"/>
</dbReference>
<feature type="compositionally biased region" description="Low complexity" evidence="10">
    <location>
        <begin position="210"/>
        <end position="223"/>
    </location>
</feature>
<feature type="region of interest" description="Disordered" evidence="10">
    <location>
        <begin position="1078"/>
        <end position="1115"/>
    </location>
</feature>
<evidence type="ECO:0000256" key="9">
    <source>
        <dbReference type="PROSITE-ProRule" id="PRU00560"/>
    </source>
</evidence>
<evidence type="ECO:0000256" key="2">
    <source>
        <dbReference type="ARBA" id="ARBA00022801"/>
    </source>
</evidence>
<evidence type="ECO:0000256" key="10">
    <source>
        <dbReference type="SAM" id="MobiDB-lite"/>
    </source>
</evidence>
<feature type="region of interest" description="Disordered" evidence="10">
    <location>
        <begin position="474"/>
        <end position="493"/>
    </location>
</feature>